<organism evidence="2">
    <name type="scientific">Oikopleura dioica</name>
    <name type="common">Tunicate</name>
    <dbReference type="NCBI Taxonomy" id="34765"/>
    <lineage>
        <taxon>Eukaryota</taxon>
        <taxon>Metazoa</taxon>
        <taxon>Chordata</taxon>
        <taxon>Tunicata</taxon>
        <taxon>Appendicularia</taxon>
        <taxon>Copelata</taxon>
        <taxon>Oikopleuridae</taxon>
        <taxon>Oikopleura</taxon>
    </lineage>
</organism>
<feature type="domain" description="Protein kinase" evidence="1">
    <location>
        <begin position="54"/>
        <end position="264"/>
    </location>
</feature>
<sequence>MSYDNNCHISKKNANIFLALVNFNTSLSCIAPVCHITLQLLLSIEIVTNLPTYVLRLWRVSLSKNPKCFEIRDRLFFRNSAIMKLNLSYFDLSKETLPECPESGLPLCLTSTKIVGRGEYLKRLRHANLQSLVDVESSNQERIVFVSEKPSQPSLLEMNGKLSKDEGICFAQQLFSALDFLHCEGLVHGQISNKLVHYDGNAGTLKLSEWFVNTLTDFGDFAGTNFRQSIKYSAPEVIISKLRDPSAIVHPSDWDFSVNKKFFL</sequence>
<dbReference type="PROSITE" id="PS50011">
    <property type="entry name" value="PROTEIN_KINASE_DOM"/>
    <property type="match status" value="1"/>
</dbReference>
<dbReference type="SUPFAM" id="SSF56112">
    <property type="entry name" value="Protein kinase-like (PK-like)"/>
    <property type="match status" value="1"/>
</dbReference>
<name>E4Z5H9_OIKDI</name>
<dbReference type="GO" id="GO:0004672">
    <property type="term" value="F:protein kinase activity"/>
    <property type="evidence" value="ECO:0007669"/>
    <property type="project" value="InterPro"/>
</dbReference>
<dbReference type="Gene3D" id="1.10.510.10">
    <property type="entry name" value="Transferase(Phosphotransferase) domain 1"/>
    <property type="match status" value="1"/>
</dbReference>
<dbReference type="EMBL" id="FN657683">
    <property type="protein sequence ID" value="CBY42957.1"/>
    <property type="molecule type" value="Genomic_DNA"/>
</dbReference>
<dbReference type="InterPro" id="IPR000719">
    <property type="entry name" value="Prot_kinase_dom"/>
</dbReference>
<dbReference type="GO" id="GO:0005524">
    <property type="term" value="F:ATP binding"/>
    <property type="evidence" value="ECO:0007669"/>
    <property type="project" value="InterPro"/>
</dbReference>
<proteinExistence type="predicted"/>
<protein>
    <recommendedName>
        <fullName evidence="1">Protein kinase domain-containing protein</fullName>
    </recommendedName>
</protein>
<dbReference type="InterPro" id="IPR011009">
    <property type="entry name" value="Kinase-like_dom_sf"/>
</dbReference>
<dbReference type="AlphaFoldDB" id="E4Z5H9"/>
<accession>E4Z5H9</accession>
<reference evidence="2" key="1">
    <citation type="journal article" date="2010" name="Science">
        <title>Plasticity of animal genome architecture unmasked by rapid evolution of a pelagic tunicate.</title>
        <authorList>
            <person name="Denoeud F."/>
            <person name="Henriet S."/>
            <person name="Mungpakdee S."/>
            <person name="Aury J.M."/>
            <person name="Da Silva C."/>
            <person name="Brinkmann H."/>
            <person name="Mikhaleva J."/>
            <person name="Olsen L.C."/>
            <person name="Jubin C."/>
            <person name="Canestro C."/>
            <person name="Bouquet J.M."/>
            <person name="Danks G."/>
            <person name="Poulain J."/>
            <person name="Campsteijn C."/>
            <person name="Adamski M."/>
            <person name="Cross I."/>
            <person name="Yadetie F."/>
            <person name="Muffato M."/>
            <person name="Louis A."/>
            <person name="Butcher S."/>
            <person name="Tsagkogeorga G."/>
            <person name="Konrad A."/>
            <person name="Singh S."/>
            <person name="Jensen M.F."/>
            <person name="Cong E.H."/>
            <person name="Eikeseth-Otteraa H."/>
            <person name="Noel B."/>
            <person name="Anthouard V."/>
            <person name="Porcel B.M."/>
            <person name="Kachouri-Lafond R."/>
            <person name="Nishino A."/>
            <person name="Ugolini M."/>
            <person name="Chourrout P."/>
            <person name="Nishida H."/>
            <person name="Aasland R."/>
            <person name="Huzurbazar S."/>
            <person name="Westhof E."/>
            <person name="Delsuc F."/>
            <person name="Lehrach H."/>
            <person name="Reinhardt R."/>
            <person name="Weissenbach J."/>
            <person name="Roy S.W."/>
            <person name="Artiguenave F."/>
            <person name="Postlethwait J.H."/>
            <person name="Manak J.R."/>
            <person name="Thompson E.M."/>
            <person name="Jaillon O."/>
            <person name="Du Pasquier L."/>
            <person name="Boudinot P."/>
            <person name="Liberles D.A."/>
            <person name="Volff J.N."/>
            <person name="Philippe H."/>
            <person name="Lenhard B."/>
            <person name="Roest Crollius H."/>
            <person name="Wincker P."/>
            <person name="Chourrout D."/>
        </authorList>
    </citation>
    <scope>NUCLEOTIDE SEQUENCE [LARGE SCALE GENOMIC DNA]</scope>
</reference>
<dbReference type="Proteomes" id="UP000011014">
    <property type="component" value="Unassembled WGS sequence"/>
</dbReference>
<dbReference type="Pfam" id="PF00069">
    <property type="entry name" value="Pkinase"/>
    <property type="match status" value="1"/>
</dbReference>
<evidence type="ECO:0000259" key="1">
    <source>
        <dbReference type="PROSITE" id="PS50011"/>
    </source>
</evidence>
<gene>
    <name evidence="2" type="ORF">GSOID_T00026697001</name>
</gene>
<evidence type="ECO:0000313" key="2">
    <source>
        <dbReference type="EMBL" id="CBY42957.1"/>
    </source>
</evidence>